<evidence type="ECO:0000313" key="1">
    <source>
        <dbReference type="EMBL" id="KAJ8726732.1"/>
    </source>
</evidence>
<comment type="caution">
    <text evidence="1">The sequence shown here is derived from an EMBL/GenBank/DDBJ whole genome shotgun (WGS) entry which is preliminary data.</text>
</comment>
<protein>
    <submittedName>
        <fullName evidence="1">Uncharacterized protein</fullName>
    </submittedName>
</protein>
<evidence type="ECO:0000313" key="2">
    <source>
        <dbReference type="Proteomes" id="UP001231649"/>
    </source>
</evidence>
<keyword evidence="2" id="KW-1185">Reference proteome</keyword>
<organism evidence="1 2">
    <name type="scientific">Mythimna loreyi</name>
    <dbReference type="NCBI Taxonomy" id="667449"/>
    <lineage>
        <taxon>Eukaryota</taxon>
        <taxon>Metazoa</taxon>
        <taxon>Ecdysozoa</taxon>
        <taxon>Arthropoda</taxon>
        <taxon>Hexapoda</taxon>
        <taxon>Insecta</taxon>
        <taxon>Pterygota</taxon>
        <taxon>Neoptera</taxon>
        <taxon>Endopterygota</taxon>
        <taxon>Lepidoptera</taxon>
        <taxon>Glossata</taxon>
        <taxon>Ditrysia</taxon>
        <taxon>Noctuoidea</taxon>
        <taxon>Noctuidae</taxon>
        <taxon>Noctuinae</taxon>
        <taxon>Hadenini</taxon>
        <taxon>Mythimna</taxon>
    </lineage>
</organism>
<name>A0ACC2QX08_9NEOP</name>
<accession>A0ACC2QX08</accession>
<proteinExistence type="predicted"/>
<gene>
    <name evidence="1" type="ORF">PYW08_015129</name>
</gene>
<dbReference type="Proteomes" id="UP001231649">
    <property type="component" value="Chromosome 7"/>
</dbReference>
<reference evidence="1" key="1">
    <citation type="submission" date="2023-03" db="EMBL/GenBank/DDBJ databases">
        <title>Chromosome-level genomes of two armyworms, Mythimna separata and Mythimna loreyi, provide insights into the biosynthesis and reception of sex pheromones.</title>
        <authorList>
            <person name="Zhao H."/>
        </authorList>
    </citation>
    <scope>NUCLEOTIDE SEQUENCE</scope>
    <source>
        <strain evidence="1">BeijingLab</strain>
    </source>
</reference>
<dbReference type="EMBL" id="CM056783">
    <property type="protein sequence ID" value="KAJ8726732.1"/>
    <property type="molecule type" value="Genomic_DNA"/>
</dbReference>
<sequence length="453" mass="50891">MKTSRVSEAIRHYFKSTTLHGFKYLCSVHSVDRIGWLVCCCASACCAGLLCAVLWARFLQVPALLAISDDVRTTPYLRDSVPTVAVCAPPESVADMFLEKLSINSSQAKQLPKTLARLLTGQSTAKDQLVLLDEILAAQNVTLTQVMMNHTLGCDAYTKRCRYQKKALPCRELFRKELTYWGMCCVMRANKLPQIKTKLLAQPHITQILDLVLQCTHGSAVYGCQLVTYYKGEEWVEPDTLMAGYYYMAQLRFSTILENQSSHSDSLVESACVHDGNYSRVICMRRCAEKACGCRDPLQFQYRSTKSDLPLCPATRLGCLRANKFQNYENSSCQCLPSCKKITTYMVLEPSPMTDIQNVIDPLYYGLNITPTVVVTMRVNVGHSRVFLLNPTETWLTLLSSLGGVFNMFLGVGLFSALEFIYFLIAKLPVAIRKSSEIDPTVTSRYTTSRHIR</sequence>